<dbReference type="KEGG" id="git:C6V83_01760"/>
<name>A0A2S0KC19_9ACTN</name>
<proteinExistence type="predicted"/>
<keyword evidence="3" id="KW-1185">Reference proteome</keyword>
<reference evidence="2 3" key="1">
    <citation type="submission" date="2018-03" db="EMBL/GenBank/DDBJ databases">
        <title>Characteristics and genome of n-alkane degrading marine bacteria Gordonia iterans isolated from crude oil contaminated in Tae-an, South Korea.</title>
        <authorList>
            <person name="Lee S.-S."/>
            <person name="Kim H."/>
        </authorList>
    </citation>
    <scope>NUCLEOTIDE SEQUENCE [LARGE SCALE GENOMIC DNA]</scope>
    <source>
        <strain evidence="2 3">Co17</strain>
    </source>
</reference>
<evidence type="ECO:0000259" key="1">
    <source>
        <dbReference type="Pfam" id="PF18702"/>
    </source>
</evidence>
<evidence type="ECO:0000313" key="3">
    <source>
        <dbReference type="Proteomes" id="UP000239814"/>
    </source>
</evidence>
<evidence type="ECO:0000313" key="2">
    <source>
        <dbReference type="EMBL" id="AVL99209.1"/>
    </source>
</evidence>
<dbReference type="Proteomes" id="UP000239814">
    <property type="component" value="Chromosome"/>
</dbReference>
<dbReference type="AlphaFoldDB" id="A0A2S0KC19"/>
<protein>
    <recommendedName>
        <fullName evidence="1">DUF5642 domain-containing protein</fullName>
    </recommendedName>
</protein>
<feature type="domain" description="DUF5642" evidence="1">
    <location>
        <begin position="49"/>
        <end position="205"/>
    </location>
</feature>
<accession>A0A2S0KC19</accession>
<dbReference type="InterPro" id="IPR041313">
    <property type="entry name" value="DUF5642"/>
</dbReference>
<gene>
    <name evidence="2" type="ORF">C6V83_01760</name>
</gene>
<dbReference type="Pfam" id="PF18702">
    <property type="entry name" value="DUF5642"/>
    <property type="match status" value="1"/>
</dbReference>
<sequence>MLTGGAVLALAGCGSDGDIGSLGDPSAQAPAATVSADPAKAPSLVLPADEFPAGFQVQDIPRSQIQEITDQVLSATKGATIKPASCAQLTLLPDEFDVSQVGLAVASKGTTSLATAVSVPQADMAASRAAVTGDCSKLSMSFTTGPAAGATATVDQKLVDAPKSKAQESMVVVQKTAATVNGQTVRSESRMGIAMVNGYQVTAQYMSPDGSPIDTGVFDEFFVEVIDHVADETA</sequence>
<dbReference type="EMBL" id="CP027433">
    <property type="protein sequence ID" value="AVL99209.1"/>
    <property type="molecule type" value="Genomic_DNA"/>
</dbReference>
<organism evidence="2 3">
    <name type="scientific">Gordonia iterans</name>
    <dbReference type="NCBI Taxonomy" id="1004901"/>
    <lineage>
        <taxon>Bacteria</taxon>
        <taxon>Bacillati</taxon>
        <taxon>Actinomycetota</taxon>
        <taxon>Actinomycetes</taxon>
        <taxon>Mycobacteriales</taxon>
        <taxon>Gordoniaceae</taxon>
        <taxon>Gordonia</taxon>
    </lineage>
</organism>